<evidence type="ECO:0000313" key="5">
    <source>
        <dbReference type="Proteomes" id="UP001597497"/>
    </source>
</evidence>
<gene>
    <name evidence="4" type="ORF">ACFSUC_03170</name>
</gene>
<dbReference type="InterPro" id="IPR000182">
    <property type="entry name" value="GNAT_dom"/>
</dbReference>
<dbReference type="PROSITE" id="PS51186">
    <property type="entry name" value="GNAT"/>
    <property type="match status" value="1"/>
</dbReference>
<reference evidence="5" key="1">
    <citation type="journal article" date="2019" name="Int. J. Syst. Evol. Microbiol.">
        <title>The Global Catalogue of Microorganisms (GCM) 10K type strain sequencing project: providing services to taxonomists for standard genome sequencing and annotation.</title>
        <authorList>
            <consortium name="The Broad Institute Genomics Platform"/>
            <consortium name="The Broad Institute Genome Sequencing Center for Infectious Disease"/>
            <person name="Wu L."/>
            <person name="Ma J."/>
        </authorList>
    </citation>
    <scope>NUCLEOTIDE SEQUENCE [LARGE SCALE GENOMIC DNA]</scope>
    <source>
        <strain evidence="5">KCTC 33676</strain>
    </source>
</reference>
<dbReference type="Pfam" id="PF13673">
    <property type="entry name" value="Acetyltransf_10"/>
    <property type="match status" value="1"/>
</dbReference>
<evidence type="ECO:0000313" key="4">
    <source>
        <dbReference type="EMBL" id="MFD2670610.1"/>
    </source>
</evidence>
<dbReference type="CDD" id="cd04301">
    <property type="entry name" value="NAT_SF"/>
    <property type="match status" value="1"/>
</dbReference>
<comment type="caution">
    <text evidence="4">The sequence shown here is derived from an EMBL/GenBank/DDBJ whole genome shotgun (WGS) entry which is preliminary data.</text>
</comment>
<sequence length="163" mass="18709">MITLREAIYTDYPSILALQRTAFQIEADFLQDNTIQPMTQSLEELEREMKTSLCIVACKEGRIVGSVRASVQDETYVIAKLIVDPSIQNEGLGQRLMRAIEQTCPAGYKLKLFTGKHNHKNIYLYEKLNYKQVSEEVVTARLQFVHMEKKHTLPATEDLEKSE</sequence>
<feature type="domain" description="N-acetyltransferase" evidence="3">
    <location>
        <begin position="2"/>
        <end position="152"/>
    </location>
</feature>
<keyword evidence="1 4" id="KW-0808">Transferase</keyword>
<accession>A0ABW5R785</accession>
<protein>
    <submittedName>
        <fullName evidence="4">GNAT family N-acetyltransferase</fullName>
        <ecNumber evidence="4">2.3.-.-</ecNumber>
    </submittedName>
</protein>
<keyword evidence="2 4" id="KW-0012">Acyltransferase</keyword>
<dbReference type="PANTHER" id="PTHR43800">
    <property type="entry name" value="PEPTIDYL-LYSINE N-ACETYLTRANSFERASE YJAB"/>
    <property type="match status" value="1"/>
</dbReference>
<dbReference type="GO" id="GO:0016746">
    <property type="term" value="F:acyltransferase activity"/>
    <property type="evidence" value="ECO:0007669"/>
    <property type="project" value="UniProtKB-KW"/>
</dbReference>
<dbReference type="Proteomes" id="UP001597497">
    <property type="component" value="Unassembled WGS sequence"/>
</dbReference>
<name>A0ABW5R785_9BACL</name>
<dbReference type="SUPFAM" id="SSF55729">
    <property type="entry name" value="Acyl-CoA N-acyltransferases (Nat)"/>
    <property type="match status" value="1"/>
</dbReference>
<organism evidence="4 5">
    <name type="scientific">Marinicrinis sediminis</name>
    <dbReference type="NCBI Taxonomy" id="1652465"/>
    <lineage>
        <taxon>Bacteria</taxon>
        <taxon>Bacillati</taxon>
        <taxon>Bacillota</taxon>
        <taxon>Bacilli</taxon>
        <taxon>Bacillales</taxon>
        <taxon>Paenibacillaceae</taxon>
    </lineage>
</organism>
<keyword evidence="5" id="KW-1185">Reference proteome</keyword>
<dbReference type="EC" id="2.3.-.-" evidence="4"/>
<dbReference type="RefSeq" id="WP_379928017.1">
    <property type="nucleotide sequence ID" value="NZ_JBHUMM010000005.1"/>
</dbReference>
<evidence type="ECO:0000256" key="2">
    <source>
        <dbReference type="ARBA" id="ARBA00023315"/>
    </source>
</evidence>
<proteinExistence type="predicted"/>
<evidence type="ECO:0000259" key="3">
    <source>
        <dbReference type="PROSITE" id="PS51186"/>
    </source>
</evidence>
<dbReference type="EMBL" id="JBHUMM010000005">
    <property type="protein sequence ID" value="MFD2670610.1"/>
    <property type="molecule type" value="Genomic_DNA"/>
</dbReference>
<dbReference type="PANTHER" id="PTHR43800:SF1">
    <property type="entry name" value="PEPTIDYL-LYSINE N-ACETYLTRANSFERASE YJAB"/>
    <property type="match status" value="1"/>
</dbReference>
<evidence type="ECO:0000256" key="1">
    <source>
        <dbReference type="ARBA" id="ARBA00022679"/>
    </source>
</evidence>
<dbReference type="Gene3D" id="3.40.630.30">
    <property type="match status" value="1"/>
</dbReference>
<dbReference type="InterPro" id="IPR016181">
    <property type="entry name" value="Acyl_CoA_acyltransferase"/>
</dbReference>